<keyword evidence="7" id="KW-0256">Endoplasmic reticulum</keyword>
<dbReference type="FunFam" id="1.10.630.10:FF:000238">
    <property type="entry name" value="Cytochrome P450 2A6"/>
    <property type="match status" value="1"/>
</dbReference>
<reference evidence="14" key="2">
    <citation type="submission" date="2025-09" db="UniProtKB">
        <authorList>
            <consortium name="Ensembl"/>
        </authorList>
    </citation>
    <scope>IDENTIFICATION</scope>
</reference>
<evidence type="ECO:0000256" key="9">
    <source>
        <dbReference type="ARBA" id="ARBA00023002"/>
    </source>
</evidence>
<proteinExistence type="inferred from homology"/>
<dbReference type="InterPro" id="IPR036396">
    <property type="entry name" value="Cyt_P450_sf"/>
</dbReference>
<dbReference type="GO" id="GO:0005789">
    <property type="term" value="C:endoplasmic reticulum membrane"/>
    <property type="evidence" value="ECO:0007669"/>
    <property type="project" value="UniProtKB-SubCell"/>
</dbReference>
<dbReference type="InterPro" id="IPR001128">
    <property type="entry name" value="Cyt_P450"/>
</dbReference>
<evidence type="ECO:0000256" key="10">
    <source>
        <dbReference type="ARBA" id="ARBA00023004"/>
    </source>
</evidence>
<sequence>MDLFIILVICLSCLILLSLWNESYARQKLPPGPTPLPIVGNILQLHTKNISKSISMLAKDYGPVLTVYFGMKPTVVLHGYEAIKEALIDQGEEFSGRGSFPVLDKIARGFGVGFSNGERRKQIRRFSLMVLRNMGMGKKTIEDRIQEEALCLVEALKKNQWSSPCDPTFLLGCVPWNVISTIIFQNRFDYSDQKFQTLMKYFNENFEIMNSPWIQLYNAFPFLRVLPGSHNVIFKNYALQRSFILEKVKEHQESLDINNPQDFIDYFLIKMEKERPNKHSEFTMDNLIATIWDLLTAGTETTSTTMRYGLLLLLKHPEISGMITDDGPCTQDRSRLPYMDAVVHEIQRYINLAPTSIPHAVTQDIRFREYLILKVRDIISSVNLMGFPLCVTRPFSLAALNIFFLRFNFGESDNYVSWSCSSGGVSLWCCLYFLNLNVGLPYQVGEVLLDDILKNVFQLGSIFPITFRHTNQM</sequence>
<evidence type="ECO:0000256" key="5">
    <source>
        <dbReference type="ARBA" id="ARBA00022617"/>
    </source>
</evidence>
<evidence type="ECO:0000313" key="14">
    <source>
        <dbReference type="Ensembl" id="ENSPTEP00000037513.1"/>
    </source>
</evidence>
<dbReference type="PRINTS" id="PR00385">
    <property type="entry name" value="P450"/>
</dbReference>
<evidence type="ECO:0000256" key="11">
    <source>
        <dbReference type="ARBA" id="ARBA00023033"/>
    </source>
</evidence>
<organism evidence="14 15">
    <name type="scientific">Piliocolobus tephrosceles</name>
    <name type="common">Ugandan red Colobus</name>
    <dbReference type="NCBI Taxonomy" id="591936"/>
    <lineage>
        <taxon>Eukaryota</taxon>
        <taxon>Metazoa</taxon>
        <taxon>Chordata</taxon>
        <taxon>Craniata</taxon>
        <taxon>Vertebrata</taxon>
        <taxon>Euteleostomi</taxon>
        <taxon>Mammalia</taxon>
        <taxon>Eutheria</taxon>
        <taxon>Euarchontoglires</taxon>
        <taxon>Primates</taxon>
        <taxon>Haplorrhini</taxon>
        <taxon>Catarrhini</taxon>
        <taxon>Cercopithecidae</taxon>
        <taxon>Colobinae</taxon>
        <taxon>Piliocolobus</taxon>
    </lineage>
</organism>
<evidence type="ECO:0000256" key="4">
    <source>
        <dbReference type="ARBA" id="ARBA00010617"/>
    </source>
</evidence>
<comment type="subcellular location">
    <subcellularLocation>
        <location evidence="3">Endoplasmic reticulum membrane</location>
        <topology evidence="3">Peripheral membrane protein</topology>
    </subcellularLocation>
    <subcellularLocation>
        <location evidence="2">Microsome membrane</location>
        <topology evidence="2">Peripheral membrane protein</topology>
    </subcellularLocation>
</comment>
<evidence type="ECO:0000256" key="7">
    <source>
        <dbReference type="ARBA" id="ARBA00022824"/>
    </source>
</evidence>
<dbReference type="SUPFAM" id="SSF48264">
    <property type="entry name" value="Cytochrome P450"/>
    <property type="match status" value="1"/>
</dbReference>
<dbReference type="Pfam" id="PF00067">
    <property type="entry name" value="p450"/>
    <property type="match status" value="1"/>
</dbReference>
<name>A0A8C9IL32_9PRIM</name>
<keyword evidence="12" id="KW-0472">Membrane</keyword>
<dbReference type="GO" id="GO:0005506">
    <property type="term" value="F:iron ion binding"/>
    <property type="evidence" value="ECO:0007669"/>
    <property type="project" value="InterPro"/>
</dbReference>
<dbReference type="Gene3D" id="1.10.630.10">
    <property type="entry name" value="Cytochrome P450"/>
    <property type="match status" value="1"/>
</dbReference>
<dbReference type="GO" id="GO:0006082">
    <property type="term" value="P:organic acid metabolic process"/>
    <property type="evidence" value="ECO:0007669"/>
    <property type="project" value="TreeGrafter"/>
</dbReference>
<keyword evidence="13" id="KW-0732">Signal</keyword>
<dbReference type="AlphaFoldDB" id="A0A8C9IL32"/>
<evidence type="ECO:0000256" key="3">
    <source>
        <dbReference type="ARBA" id="ARBA00004406"/>
    </source>
</evidence>
<evidence type="ECO:0000256" key="12">
    <source>
        <dbReference type="ARBA" id="ARBA00023136"/>
    </source>
</evidence>
<dbReference type="PRINTS" id="PR00463">
    <property type="entry name" value="EP450I"/>
</dbReference>
<accession>A0A8C9IL32</accession>
<evidence type="ECO:0000256" key="8">
    <source>
        <dbReference type="ARBA" id="ARBA00022848"/>
    </source>
</evidence>
<feature type="chain" id="PRO_5034864332" description="Cytochrome P450" evidence="13">
    <location>
        <begin position="26"/>
        <end position="473"/>
    </location>
</feature>
<dbReference type="InterPro" id="IPR002401">
    <property type="entry name" value="Cyt_P450_E_grp-I"/>
</dbReference>
<feature type="signal peptide" evidence="13">
    <location>
        <begin position="1"/>
        <end position="25"/>
    </location>
</feature>
<keyword evidence="5" id="KW-0349">Heme</keyword>
<keyword evidence="6" id="KW-0479">Metal-binding</keyword>
<evidence type="ECO:0000256" key="6">
    <source>
        <dbReference type="ARBA" id="ARBA00022723"/>
    </source>
</evidence>
<dbReference type="PANTHER" id="PTHR24300">
    <property type="entry name" value="CYTOCHROME P450 508A4-RELATED"/>
    <property type="match status" value="1"/>
</dbReference>
<dbReference type="InterPro" id="IPR050182">
    <property type="entry name" value="Cytochrome_P450_fam2"/>
</dbReference>
<evidence type="ECO:0000256" key="13">
    <source>
        <dbReference type="SAM" id="SignalP"/>
    </source>
</evidence>
<evidence type="ECO:0000313" key="15">
    <source>
        <dbReference type="Proteomes" id="UP000694416"/>
    </source>
</evidence>
<comment type="cofactor">
    <cofactor evidence="1">
        <name>heme</name>
        <dbReference type="ChEBI" id="CHEBI:30413"/>
    </cofactor>
</comment>
<keyword evidence="9" id="KW-0560">Oxidoreductase</keyword>
<dbReference type="Proteomes" id="UP000694416">
    <property type="component" value="Unplaced"/>
</dbReference>
<evidence type="ECO:0000256" key="2">
    <source>
        <dbReference type="ARBA" id="ARBA00004174"/>
    </source>
</evidence>
<evidence type="ECO:0008006" key="16">
    <source>
        <dbReference type="Google" id="ProtNLM"/>
    </source>
</evidence>
<reference evidence="14" key="1">
    <citation type="submission" date="2025-08" db="UniProtKB">
        <authorList>
            <consortium name="Ensembl"/>
        </authorList>
    </citation>
    <scope>IDENTIFICATION</scope>
</reference>
<keyword evidence="11" id="KW-0503">Monooxygenase</keyword>
<keyword evidence="10" id="KW-0408">Iron</keyword>
<keyword evidence="8" id="KW-0492">Microsome</keyword>
<comment type="similarity">
    <text evidence="4">Belongs to the cytochrome P450 family.</text>
</comment>
<keyword evidence="15" id="KW-1185">Reference proteome</keyword>
<evidence type="ECO:0000256" key="1">
    <source>
        <dbReference type="ARBA" id="ARBA00001971"/>
    </source>
</evidence>
<dbReference type="Ensembl" id="ENSPTET00000050728.1">
    <property type="protein sequence ID" value="ENSPTEP00000037513.1"/>
    <property type="gene ID" value="ENSPTEG00000035066.1"/>
</dbReference>
<dbReference type="GO" id="GO:0020037">
    <property type="term" value="F:heme binding"/>
    <property type="evidence" value="ECO:0007669"/>
    <property type="project" value="InterPro"/>
</dbReference>
<protein>
    <recommendedName>
        <fullName evidence="16">Cytochrome P450</fullName>
    </recommendedName>
</protein>
<dbReference type="GO" id="GO:0016712">
    <property type="term" value="F:oxidoreductase activity, acting on paired donors, with incorporation or reduction of molecular oxygen, reduced flavin or flavoprotein as one donor, and incorporation of one atom of oxygen"/>
    <property type="evidence" value="ECO:0007669"/>
    <property type="project" value="TreeGrafter"/>
</dbReference>
<dbReference type="GO" id="GO:0006805">
    <property type="term" value="P:xenobiotic metabolic process"/>
    <property type="evidence" value="ECO:0007669"/>
    <property type="project" value="TreeGrafter"/>
</dbReference>
<dbReference type="PANTHER" id="PTHR24300:SF200">
    <property type="entry name" value="CYTOCHROME P450 2C70"/>
    <property type="match status" value="1"/>
</dbReference>